<accession>A0A7C6A8K4</accession>
<keyword evidence="1" id="KW-0472">Membrane</keyword>
<gene>
    <name evidence="2" type="ORF">ENW73_03550</name>
</gene>
<feature type="transmembrane region" description="Helical" evidence="1">
    <location>
        <begin position="74"/>
        <end position="96"/>
    </location>
</feature>
<name>A0A7C6A8K4_UNCW3</name>
<dbReference type="EMBL" id="DTLI01000092">
    <property type="protein sequence ID" value="HHS51930.1"/>
    <property type="molecule type" value="Genomic_DNA"/>
</dbReference>
<evidence type="ECO:0000256" key="1">
    <source>
        <dbReference type="SAM" id="Phobius"/>
    </source>
</evidence>
<dbReference type="AlphaFoldDB" id="A0A7C6A8K4"/>
<organism evidence="2">
    <name type="scientific">candidate division WOR-3 bacterium</name>
    <dbReference type="NCBI Taxonomy" id="2052148"/>
    <lineage>
        <taxon>Bacteria</taxon>
        <taxon>Bacteria division WOR-3</taxon>
    </lineage>
</organism>
<keyword evidence="1" id="KW-1133">Transmembrane helix</keyword>
<keyword evidence="1" id="KW-0812">Transmembrane</keyword>
<reference evidence="2" key="1">
    <citation type="journal article" date="2020" name="mSystems">
        <title>Genome- and Community-Level Interaction Insights into Carbon Utilization and Element Cycling Functions of Hydrothermarchaeota in Hydrothermal Sediment.</title>
        <authorList>
            <person name="Zhou Z."/>
            <person name="Liu Y."/>
            <person name="Xu W."/>
            <person name="Pan J."/>
            <person name="Luo Z.H."/>
            <person name="Li M."/>
        </authorList>
    </citation>
    <scope>NUCLEOTIDE SEQUENCE [LARGE SCALE GENOMIC DNA]</scope>
    <source>
        <strain evidence="2">SpSt-876</strain>
    </source>
</reference>
<evidence type="ECO:0000313" key="2">
    <source>
        <dbReference type="EMBL" id="HHS51930.1"/>
    </source>
</evidence>
<sequence>MACFLVPATTAAVTTSFRKKISAKYHLDWLNAMLWGGVIMLLVEHIAHREIVFYPPFLTAMQNPNDIPTMLKEMATIGLPMTLAIVLVWMIMVVIANKIVRMRKTKTQAI</sequence>
<proteinExistence type="predicted"/>
<protein>
    <submittedName>
        <fullName evidence="2">Uncharacterized protein</fullName>
    </submittedName>
</protein>
<comment type="caution">
    <text evidence="2">The sequence shown here is derived from an EMBL/GenBank/DDBJ whole genome shotgun (WGS) entry which is preliminary data.</text>
</comment>